<dbReference type="EMBL" id="CP154858">
    <property type="protein sequence ID" value="XDT70948.1"/>
    <property type="molecule type" value="Genomic_DNA"/>
</dbReference>
<proteinExistence type="predicted"/>
<evidence type="ECO:0000313" key="2">
    <source>
        <dbReference type="EMBL" id="XDT70948.1"/>
    </source>
</evidence>
<feature type="domain" description="DUF2059" evidence="1">
    <location>
        <begin position="208"/>
        <end position="254"/>
    </location>
</feature>
<evidence type="ECO:0000259" key="1">
    <source>
        <dbReference type="Pfam" id="PF09832"/>
    </source>
</evidence>
<sequence>MGLSLAAGAVPQAPVPVVERLISSAGMDDLLAQYPVLIQRTLARNLAGKALPRGLSQVFDQAIRSSFQPDDLLDEFAQALATRLTPEEAGHALDWYTSPLGRKVVRAEMGAVADGQALGSLDQLRERYRGTERERLFAAFDRATGSTETMLDNAQILQLAMAAAITSVVHGPTLPTYDDLKAIILKRRTAMRGEVGEQAYLNYLYTYQHLSLDELKAYIAFARSPAGQAFVQGVNAALKETLQKRSDQMSERLARAGAGSVPDSGV</sequence>
<protein>
    <submittedName>
        <fullName evidence="2">DUF2059 domain-containing protein</fullName>
    </submittedName>
</protein>
<dbReference type="AlphaFoldDB" id="A0AB39USE3"/>
<dbReference type="KEGG" id="tcd:AAIA72_08995"/>
<gene>
    <name evidence="2" type="ORF">AAIA72_08995</name>
</gene>
<name>A0AB39USE3_9GAMM</name>
<reference evidence="2" key="1">
    <citation type="submission" date="2024-05" db="EMBL/GenBank/DDBJ databases">
        <title>Genome sequencing of novel strain.</title>
        <authorList>
            <person name="Ganbat D."/>
            <person name="Ganbat S."/>
            <person name="Lee S.-J."/>
        </authorList>
    </citation>
    <scope>NUCLEOTIDE SEQUENCE</scope>
    <source>
        <strain evidence="2">SMD15-11</strain>
    </source>
</reference>
<feature type="domain" description="DUF2059" evidence="1">
    <location>
        <begin position="70"/>
        <end position="119"/>
    </location>
</feature>
<dbReference type="Pfam" id="PF09832">
    <property type="entry name" value="DUF2059"/>
    <property type="match status" value="2"/>
</dbReference>
<dbReference type="InterPro" id="IPR018637">
    <property type="entry name" value="DUF2059"/>
</dbReference>
<accession>A0AB39USE3</accession>
<organism evidence="2">
    <name type="scientific">Thermohahella caldifontis</name>
    <dbReference type="NCBI Taxonomy" id="3142973"/>
    <lineage>
        <taxon>Bacteria</taxon>
        <taxon>Pseudomonadati</taxon>
        <taxon>Pseudomonadota</taxon>
        <taxon>Gammaproteobacteria</taxon>
        <taxon>Oceanospirillales</taxon>
        <taxon>Hahellaceae</taxon>
        <taxon>Thermohahella</taxon>
    </lineage>
</organism>
<dbReference type="RefSeq" id="WP_369599989.1">
    <property type="nucleotide sequence ID" value="NZ_CP154858.1"/>
</dbReference>